<evidence type="ECO:0000313" key="2">
    <source>
        <dbReference type="Proteomes" id="UP000237271"/>
    </source>
</evidence>
<keyword evidence="2" id="KW-1185">Reference proteome</keyword>
<dbReference type="AlphaFoldDB" id="A0A2P4XDI8"/>
<sequence>MTRPQYQKVYGAVDQKNEVVPTQPSVSHRSQIPGCRLVTNLVKSHALGFGCHHAADEMMSAPISKDVAASADPAGQLEKKVTRLKDYADVWSTETRKLEWWKLILDARPLASLLRRSQVASERRTGLFQLGQAVAIRLEAVHATL</sequence>
<dbReference type="EMBL" id="NCKW01011383">
    <property type="protein sequence ID" value="POM63612.1"/>
    <property type="molecule type" value="Genomic_DNA"/>
</dbReference>
<proteinExistence type="predicted"/>
<evidence type="ECO:0000313" key="1">
    <source>
        <dbReference type="EMBL" id="POM63612.1"/>
    </source>
</evidence>
<protein>
    <submittedName>
        <fullName evidence="1">Uncharacterized protein</fullName>
    </submittedName>
</protein>
<name>A0A2P4XDI8_9STRA</name>
<gene>
    <name evidence="1" type="ORF">PHPALM_20959</name>
</gene>
<organism evidence="1 2">
    <name type="scientific">Phytophthora palmivora</name>
    <dbReference type="NCBI Taxonomy" id="4796"/>
    <lineage>
        <taxon>Eukaryota</taxon>
        <taxon>Sar</taxon>
        <taxon>Stramenopiles</taxon>
        <taxon>Oomycota</taxon>
        <taxon>Peronosporomycetes</taxon>
        <taxon>Peronosporales</taxon>
        <taxon>Peronosporaceae</taxon>
        <taxon>Phytophthora</taxon>
    </lineage>
</organism>
<comment type="caution">
    <text evidence="1">The sequence shown here is derived from an EMBL/GenBank/DDBJ whole genome shotgun (WGS) entry which is preliminary data.</text>
</comment>
<accession>A0A2P4XDI8</accession>
<reference evidence="1 2" key="1">
    <citation type="journal article" date="2017" name="Genome Biol. Evol.">
        <title>Phytophthora megakarya and P. palmivora, closely related causal agents of cacao black pod rot, underwent increases in genome sizes and gene numbers by different mechanisms.</title>
        <authorList>
            <person name="Ali S.S."/>
            <person name="Shao J."/>
            <person name="Lary D.J."/>
            <person name="Kronmiller B."/>
            <person name="Shen D."/>
            <person name="Strem M.D."/>
            <person name="Amoako-Attah I."/>
            <person name="Akrofi A.Y."/>
            <person name="Begoude B.A."/>
            <person name="Ten Hoopen G.M."/>
            <person name="Coulibaly K."/>
            <person name="Kebe B.I."/>
            <person name="Melnick R.L."/>
            <person name="Guiltinan M.J."/>
            <person name="Tyler B.M."/>
            <person name="Meinhardt L.W."/>
            <person name="Bailey B.A."/>
        </authorList>
    </citation>
    <scope>NUCLEOTIDE SEQUENCE [LARGE SCALE GENOMIC DNA]</scope>
    <source>
        <strain evidence="2">sbr112.9</strain>
    </source>
</reference>
<dbReference type="Proteomes" id="UP000237271">
    <property type="component" value="Unassembled WGS sequence"/>
</dbReference>